<dbReference type="Proteomes" id="UP000095347">
    <property type="component" value="Unassembled WGS sequence"/>
</dbReference>
<proteinExistence type="predicted"/>
<dbReference type="EMBL" id="MCGG01000012">
    <property type="protein sequence ID" value="OEJ68596.1"/>
    <property type="molecule type" value="Genomic_DNA"/>
</dbReference>
<sequence length="61" mass="6792">MSTDLEFAIVNIARLIEDGHELEAMEEAMVVCDDLKSQGLNEDTQAIHAQMSEFSDFLMAS</sequence>
<evidence type="ECO:0000313" key="2">
    <source>
        <dbReference type="Proteomes" id="UP000095347"/>
    </source>
</evidence>
<keyword evidence="2" id="KW-1185">Reference proteome</keyword>
<dbReference type="AlphaFoldDB" id="A0A1E5QA27"/>
<comment type="caution">
    <text evidence="1">The sequence shown here is derived from an EMBL/GenBank/DDBJ whole genome shotgun (WGS) entry which is preliminary data.</text>
</comment>
<protein>
    <submittedName>
        <fullName evidence="1">Uncharacterized protein</fullName>
    </submittedName>
</protein>
<dbReference type="RefSeq" id="WP_069957114.1">
    <property type="nucleotide sequence ID" value="NZ_MCGG01000012.1"/>
</dbReference>
<reference evidence="2" key="1">
    <citation type="submission" date="2016-07" db="EMBL/GenBank/DDBJ databases">
        <authorList>
            <person name="Florea S."/>
            <person name="Webb J.S."/>
            <person name="Jaromczyk J."/>
            <person name="Schardl C.L."/>
        </authorList>
    </citation>
    <scope>NUCLEOTIDE SEQUENCE [LARGE SCALE GENOMIC DNA]</scope>
    <source>
        <strain evidence="2">MV-1</strain>
    </source>
</reference>
<organism evidence="1 2">
    <name type="scientific">Magnetovibrio blakemorei</name>
    <dbReference type="NCBI Taxonomy" id="28181"/>
    <lineage>
        <taxon>Bacteria</taxon>
        <taxon>Pseudomonadati</taxon>
        <taxon>Pseudomonadota</taxon>
        <taxon>Alphaproteobacteria</taxon>
        <taxon>Rhodospirillales</taxon>
        <taxon>Magnetovibrionaceae</taxon>
        <taxon>Magnetovibrio</taxon>
    </lineage>
</organism>
<evidence type="ECO:0000313" key="1">
    <source>
        <dbReference type="EMBL" id="OEJ68596.1"/>
    </source>
</evidence>
<accession>A0A1E5QA27</accession>
<gene>
    <name evidence="1" type="ORF">BEN30_00175</name>
</gene>
<name>A0A1E5QA27_9PROT</name>